<dbReference type="OrthoDB" id="3596450at2759"/>
<protein>
    <submittedName>
        <fullName evidence="1">Uncharacterized protein</fullName>
    </submittedName>
</protein>
<dbReference type="VEuPathDB" id="FungiDB:F503_02773"/>
<gene>
    <name evidence="1" type="ORF">F503_02773</name>
</gene>
<evidence type="ECO:0000313" key="2">
    <source>
        <dbReference type="Proteomes" id="UP000016923"/>
    </source>
</evidence>
<accession>S3BXF4</accession>
<organism evidence="1 2">
    <name type="scientific">Ophiostoma piceae (strain UAMH 11346)</name>
    <name type="common">Sap stain fungus</name>
    <dbReference type="NCBI Taxonomy" id="1262450"/>
    <lineage>
        <taxon>Eukaryota</taxon>
        <taxon>Fungi</taxon>
        <taxon>Dikarya</taxon>
        <taxon>Ascomycota</taxon>
        <taxon>Pezizomycotina</taxon>
        <taxon>Sordariomycetes</taxon>
        <taxon>Sordariomycetidae</taxon>
        <taxon>Ophiostomatales</taxon>
        <taxon>Ophiostomataceae</taxon>
        <taxon>Ophiostoma</taxon>
    </lineage>
</organism>
<evidence type="ECO:0000313" key="1">
    <source>
        <dbReference type="EMBL" id="EPE05944.1"/>
    </source>
</evidence>
<proteinExistence type="predicted"/>
<dbReference type="AlphaFoldDB" id="S3BXF4"/>
<dbReference type="Proteomes" id="UP000016923">
    <property type="component" value="Unassembled WGS sequence"/>
</dbReference>
<dbReference type="EMBL" id="KE148154">
    <property type="protein sequence ID" value="EPE05944.1"/>
    <property type="molecule type" value="Genomic_DNA"/>
</dbReference>
<dbReference type="HOGENOM" id="CLU_1825850_0_0_1"/>
<reference evidence="1 2" key="1">
    <citation type="journal article" date="2013" name="BMC Genomics">
        <title>The genome and transcriptome of the pine saprophyte Ophiostoma piceae, and a comparison with the bark beetle-associated pine pathogen Grosmannia clavigera.</title>
        <authorList>
            <person name="Haridas S."/>
            <person name="Wang Y."/>
            <person name="Lim L."/>
            <person name="Massoumi Alamouti S."/>
            <person name="Jackman S."/>
            <person name="Docking R."/>
            <person name="Robertson G."/>
            <person name="Birol I."/>
            <person name="Bohlmann J."/>
            <person name="Breuil C."/>
        </authorList>
    </citation>
    <scope>NUCLEOTIDE SEQUENCE [LARGE SCALE GENOMIC DNA]</scope>
    <source>
        <strain evidence="1 2">UAMH 11346</strain>
    </source>
</reference>
<sequence>MEDRGLWTACKESREAVRFIYKKRSAYVATAGCFLDEEQRTKRPGKYSNELHWRRIARFNYEVRALKWHVRFLHKQVITSCHKIETWLTDEILKVYGPVIEKVTRRQFGVAPGQKLGETVLPLAALERLCRQLRADGFLLV</sequence>
<name>S3BXF4_OPHP1</name>
<keyword evidence="2" id="KW-1185">Reference proteome</keyword>